<proteinExistence type="predicted"/>
<comment type="caution">
    <text evidence="1">The sequence shown here is derived from an EMBL/GenBank/DDBJ whole genome shotgun (WGS) entry which is preliminary data.</text>
</comment>
<name>A0ABU1RVD4_9GAMM</name>
<dbReference type="EMBL" id="JAVDTT010000004">
    <property type="protein sequence ID" value="MDR6842743.1"/>
    <property type="molecule type" value="Genomic_DNA"/>
</dbReference>
<reference evidence="1 2" key="1">
    <citation type="submission" date="2023-07" db="EMBL/GenBank/DDBJ databases">
        <title>Sorghum-associated microbial communities from plants grown in Nebraska, USA.</title>
        <authorList>
            <person name="Schachtman D."/>
        </authorList>
    </citation>
    <scope>NUCLEOTIDE SEQUENCE [LARGE SCALE GENOMIC DNA]</scope>
    <source>
        <strain evidence="1 2">BE107</strain>
    </source>
</reference>
<dbReference type="RefSeq" id="WP_310095225.1">
    <property type="nucleotide sequence ID" value="NZ_JAVDTT010000004.1"/>
</dbReference>
<organism evidence="1 2">
    <name type="scientific">Pseudoxanthomonas sacheonensis</name>
    <dbReference type="NCBI Taxonomy" id="443615"/>
    <lineage>
        <taxon>Bacteria</taxon>
        <taxon>Pseudomonadati</taxon>
        <taxon>Pseudomonadota</taxon>
        <taxon>Gammaproteobacteria</taxon>
        <taxon>Lysobacterales</taxon>
        <taxon>Lysobacteraceae</taxon>
        <taxon>Pseudoxanthomonas</taxon>
    </lineage>
</organism>
<evidence type="ECO:0000313" key="1">
    <source>
        <dbReference type="EMBL" id="MDR6842743.1"/>
    </source>
</evidence>
<accession>A0ABU1RVD4</accession>
<keyword evidence="2" id="KW-1185">Reference proteome</keyword>
<protein>
    <recommendedName>
        <fullName evidence="3">Lipoprotein SmpA/OmlA domain-containing protein</fullName>
    </recommendedName>
</protein>
<evidence type="ECO:0000313" key="2">
    <source>
        <dbReference type="Proteomes" id="UP001254759"/>
    </source>
</evidence>
<dbReference type="Proteomes" id="UP001254759">
    <property type="component" value="Unassembled WGS sequence"/>
</dbReference>
<sequence length="166" mass="18089">MNGNYAASLCKRLPILFAVFFGLAIASPLINAKEPSVAQKYDRQYVRANLVKGKTTPDEVKQKFGKPHEVETRTNEDGDYEDWIYIRSEEGARGLFNKARNKLSAVSGLSGGRGGTSTADNALETTETKANIAGDLANSEKNGSGRPAEKLYIHFKDGVLSSFTLQ</sequence>
<gene>
    <name evidence="1" type="ORF">J2W94_003048</name>
</gene>
<evidence type="ECO:0008006" key="3">
    <source>
        <dbReference type="Google" id="ProtNLM"/>
    </source>
</evidence>